<dbReference type="PANTHER" id="PTHR30632:SF0">
    <property type="entry name" value="SULFATE-BINDING PROTEIN"/>
    <property type="match status" value="1"/>
</dbReference>
<evidence type="ECO:0000256" key="3">
    <source>
        <dbReference type="ARBA" id="ARBA00022729"/>
    </source>
</evidence>
<keyword evidence="4" id="KW-0500">Molybdenum</keyword>
<dbReference type="SUPFAM" id="SSF53850">
    <property type="entry name" value="Periplasmic binding protein-like II"/>
    <property type="match status" value="1"/>
</dbReference>
<dbReference type="RefSeq" id="WP_163683188.1">
    <property type="nucleotide sequence ID" value="NZ_JAAIYP010000047.1"/>
</dbReference>
<evidence type="ECO:0000256" key="1">
    <source>
        <dbReference type="ARBA" id="ARBA00009175"/>
    </source>
</evidence>
<dbReference type="PIRSF" id="PIRSF004846">
    <property type="entry name" value="ModA"/>
    <property type="match status" value="1"/>
</dbReference>
<dbReference type="Gene3D" id="3.40.190.10">
    <property type="entry name" value="Periplasmic binding protein-like II"/>
    <property type="match status" value="2"/>
</dbReference>
<keyword evidence="7" id="KW-1185">Reference proteome</keyword>
<evidence type="ECO:0000256" key="2">
    <source>
        <dbReference type="ARBA" id="ARBA00022723"/>
    </source>
</evidence>
<dbReference type="GO" id="GO:0046872">
    <property type="term" value="F:metal ion binding"/>
    <property type="evidence" value="ECO:0007669"/>
    <property type="project" value="UniProtKB-KW"/>
</dbReference>
<evidence type="ECO:0000256" key="4">
    <source>
        <dbReference type="PIRSR" id="PIRSR004846-1"/>
    </source>
</evidence>
<dbReference type="InterPro" id="IPR005950">
    <property type="entry name" value="ModA"/>
</dbReference>
<dbReference type="InterPro" id="IPR050682">
    <property type="entry name" value="ModA/WtpA"/>
</dbReference>
<sequence>MWSLSRRAVLAGLAVSPFAVTAARAQARPELLIYCGITMVKPVKELADLFEARTGVKVTLSQGGSEDLYDALKMARVGDIYFPGSDSFRKNHLAEGFLGDATLVAHNVAALMVAKGNPKGVKPEVRELLRPDLAMVVCNPDTGSIGAETQKILDRAGLTEQVLTQAAFLATDSRNLTQAIKGGRIDVTLNWRATAFFPENRDAVEVVDLDTTVSQPARLELNLLTFSTQAEAARRFVALAASAEGQAVFRKHGFLDASLKGDY</sequence>
<proteinExistence type="inferred from homology"/>
<accession>A0A7C9QWN1</accession>
<feature type="binding site" evidence="4">
    <location>
        <position position="65"/>
    </location>
    <ligand>
        <name>molybdate</name>
        <dbReference type="ChEBI" id="CHEBI:36264"/>
    </ligand>
</feature>
<feature type="chain" id="PRO_5028864252" evidence="5">
    <location>
        <begin position="23"/>
        <end position="263"/>
    </location>
</feature>
<evidence type="ECO:0000313" key="6">
    <source>
        <dbReference type="EMBL" id="NFV82302.1"/>
    </source>
</evidence>
<keyword evidence="2 4" id="KW-0479">Metal-binding</keyword>
<dbReference type="EMBL" id="JAAIYP010000047">
    <property type="protein sequence ID" value="NFV82302.1"/>
    <property type="molecule type" value="Genomic_DNA"/>
</dbReference>
<gene>
    <name evidence="6" type="ORF">G4223_19500</name>
</gene>
<dbReference type="AlphaFoldDB" id="A0A7C9QWN1"/>
<dbReference type="PANTHER" id="PTHR30632">
    <property type="entry name" value="MOLYBDATE-BINDING PERIPLASMIC PROTEIN"/>
    <property type="match status" value="1"/>
</dbReference>
<name>A0A7C9QWN1_9PROT</name>
<dbReference type="GO" id="GO:0030973">
    <property type="term" value="F:molybdate ion binding"/>
    <property type="evidence" value="ECO:0007669"/>
    <property type="project" value="TreeGrafter"/>
</dbReference>
<comment type="caution">
    <text evidence="6">The sequence shown here is derived from an EMBL/GenBank/DDBJ whole genome shotgun (WGS) entry which is preliminary data.</text>
</comment>
<comment type="similarity">
    <text evidence="1">Belongs to the bacterial solute-binding protein ModA family.</text>
</comment>
<evidence type="ECO:0000256" key="5">
    <source>
        <dbReference type="SAM" id="SignalP"/>
    </source>
</evidence>
<dbReference type="Proteomes" id="UP000480684">
    <property type="component" value="Unassembled WGS sequence"/>
</dbReference>
<keyword evidence="3 5" id="KW-0732">Signal</keyword>
<dbReference type="Pfam" id="PF13531">
    <property type="entry name" value="SBP_bac_11"/>
    <property type="match status" value="1"/>
</dbReference>
<protein>
    <submittedName>
        <fullName evidence="6">ABC transporter substrate-binding protein</fullName>
    </submittedName>
</protein>
<feature type="signal peptide" evidence="5">
    <location>
        <begin position="1"/>
        <end position="22"/>
    </location>
</feature>
<dbReference type="GO" id="GO:0015689">
    <property type="term" value="P:molybdate ion transport"/>
    <property type="evidence" value="ECO:0007669"/>
    <property type="project" value="InterPro"/>
</dbReference>
<organism evidence="6 7">
    <name type="scientific">Magnetospirillum aberrantis SpK</name>
    <dbReference type="NCBI Taxonomy" id="908842"/>
    <lineage>
        <taxon>Bacteria</taxon>
        <taxon>Pseudomonadati</taxon>
        <taxon>Pseudomonadota</taxon>
        <taxon>Alphaproteobacteria</taxon>
        <taxon>Rhodospirillales</taxon>
        <taxon>Rhodospirillaceae</taxon>
        <taxon>Magnetospirillum</taxon>
    </lineage>
</organism>
<evidence type="ECO:0000313" key="7">
    <source>
        <dbReference type="Proteomes" id="UP000480684"/>
    </source>
</evidence>
<reference evidence="6 7" key="1">
    <citation type="submission" date="2020-02" db="EMBL/GenBank/DDBJ databases">
        <authorList>
            <person name="Dziuba M."/>
            <person name="Kuznetsov B."/>
            <person name="Mardanov A."/>
            <person name="Ravin N."/>
            <person name="Grouzdev D."/>
        </authorList>
    </citation>
    <scope>NUCLEOTIDE SEQUENCE [LARGE SCALE GENOMIC DNA]</scope>
    <source>
        <strain evidence="6 7">SpK</strain>
    </source>
</reference>